<gene>
    <name evidence="1" type="ORF">H8698_02980</name>
</gene>
<keyword evidence="1" id="KW-0808">Transferase</keyword>
<dbReference type="Gene3D" id="3.40.50.300">
    <property type="entry name" value="P-loop containing nucleotide triphosphate hydrolases"/>
    <property type="match status" value="1"/>
</dbReference>
<dbReference type="InterPro" id="IPR027417">
    <property type="entry name" value="P-loop_NTPase"/>
</dbReference>
<keyword evidence="2" id="KW-1185">Reference proteome</keyword>
<protein>
    <submittedName>
        <fullName evidence="1">Adenylate kinase</fullName>
    </submittedName>
</protein>
<dbReference type="RefSeq" id="WP_249311108.1">
    <property type="nucleotide sequence ID" value="NZ_JACRSU010000001.1"/>
</dbReference>
<proteinExistence type="predicted"/>
<dbReference type="AlphaFoldDB" id="A0A926DMP2"/>
<evidence type="ECO:0000313" key="1">
    <source>
        <dbReference type="EMBL" id="MBC8539940.1"/>
    </source>
</evidence>
<dbReference type="GO" id="GO:0016301">
    <property type="term" value="F:kinase activity"/>
    <property type="evidence" value="ECO:0007669"/>
    <property type="project" value="UniProtKB-KW"/>
</dbReference>
<sequence length="170" mass="20124">MILLITGASHTGKTLLAQKILEKYKYPYFSIDHLKMGLIRSGNTDLTPEDDRELEAYMWPIIREMMKTAIENKQNLVVEGGYIPFDWKNDFTGEYVKEIQYYCLVMSEKYIKNHFSDIKYYANAVEQRVDDSWCTTNSILEENAYYRDMCKQHNCDYILIDESYCVDIEL</sequence>
<accession>A0A926DMP2</accession>
<dbReference type="Proteomes" id="UP000611762">
    <property type="component" value="Unassembled WGS sequence"/>
</dbReference>
<comment type="caution">
    <text evidence="1">The sequence shown here is derived from an EMBL/GenBank/DDBJ whole genome shotgun (WGS) entry which is preliminary data.</text>
</comment>
<keyword evidence="1" id="KW-0418">Kinase</keyword>
<organism evidence="1 2">
    <name type="scientific">Congzhengia minquanensis</name>
    <dbReference type="NCBI Taxonomy" id="2763657"/>
    <lineage>
        <taxon>Bacteria</taxon>
        <taxon>Bacillati</taxon>
        <taxon>Bacillota</taxon>
        <taxon>Clostridia</taxon>
        <taxon>Eubacteriales</taxon>
        <taxon>Oscillospiraceae</taxon>
        <taxon>Congzhengia</taxon>
    </lineage>
</organism>
<name>A0A926DMP2_9FIRM</name>
<reference evidence="1" key="1">
    <citation type="submission" date="2020-08" db="EMBL/GenBank/DDBJ databases">
        <title>Genome public.</title>
        <authorList>
            <person name="Liu C."/>
            <person name="Sun Q."/>
        </authorList>
    </citation>
    <scope>NUCLEOTIDE SEQUENCE</scope>
    <source>
        <strain evidence="1">H8</strain>
    </source>
</reference>
<evidence type="ECO:0000313" key="2">
    <source>
        <dbReference type="Proteomes" id="UP000611762"/>
    </source>
</evidence>
<dbReference type="SUPFAM" id="SSF52540">
    <property type="entry name" value="P-loop containing nucleoside triphosphate hydrolases"/>
    <property type="match status" value="1"/>
</dbReference>
<dbReference type="EMBL" id="JACRSU010000001">
    <property type="protein sequence ID" value="MBC8539940.1"/>
    <property type="molecule type" value="Genomic_DNA"/>
</dbReference>